<gene>
    <name evidence="2" type="ORF">PflSS101_2729</name>
</gene>
<proteinExistence type="predicted"/>
<dbReference type="AlphaFoldDB" id="I4K341"/>
<dbReference type="HOGENOM" id="CLU_115440_0_0_6"/>
<evidence type="ECO:0000313" key="2">
    <source>
        <dbReference type="EMBL" id="EIK59131.1"/>
    </source>
</evidence>
<dbReference type="Pfam" id="PF13676">
    <property type="entry name" value="TIR_2"/>
    <property type="match status" value="1"/>
</dbReference>
<dbReference type="Gene3D" id="3.40.50.10140">
    <property type="entry name" value="Toll/interleukin-1 receptor homology (TIR) domain"/>
    <property type="match status" value="1"/>
</dbReference>
<dbReference type="EMBL" id="AHPN01000001">
    <property type="protein sequence ID" value="EIK59131.1"/>
    <property type="molecule type" value="Genomic_DNA"/>
</dbReference>
<dbReference type="InterPro" id="IPR000157">
    <property type="entry name" value="TIR_dom"/>
</dbReference>
<accession>I4K341</accession>
<reference evidence="2 3" key="1">
    <citation type="journal article" date="2012" name="PLoS Genet.">
        <title>Comparative Genomics of Plant-Associated Pseudomonas spp.: Insights into Diversity and Inheritance of Traits Involved in Multitrophic Interactions.</title>
        <authorList>
            <person name="Loper J.E."/>
            <person name="Hassan K.A."/>
            <person name="Mavrodi D.V."/>
            <person name="Davis E.W.II."/>
            <person name="Lim C.K."/>
            <person name="Shaffer B.T."/>
            <person name="Elbourne L.D."/>
            <person name="Stockwell V.O."/>
            <person name="Hartney S.L."/>
            <person name="Breakwell K."/>
            <person name="Henkels M.D."/>
            <person name="Tetu S.G."/>
            <person name="Rangel L.I."/>
            <person name="Kidarsa T.A."/>
            <person name="Wilson N.L."/>
            <person name="van de Mortel J.E."/>
            <person name="Song C."/>
            <person name="Blumhagen R."/>
            <person name="Radune D."/>
            <person name="Hostetler J.B."/>
            <person name="Brinkac L.M."/>
            <person name="Durkin A.S."/>
            <person name="Kluepfel D.A."/>
            <person name="Wechter W.P."/>
            <person name="Anderson A.J."/>
            <person name="Kim Y.C."/>
            <person name="Pierson L.S.III."/>
            <person name="Pierson E.A."/>
            <person name="Lindow S.E."/>
            <person name="Kobayashi D.Y."/>
            <person name="Raaijmakers J.M."/>
            <person name="Weller D.M."/>
            <person name="Thomashow L.S."/>
            <person name="Allen A.E."/>
            <person name="Paulsen I.T."/>
        </authorList>
    </citation>
    <scope>NUCLEOTIDE SEQUENCE [LARGE SCALE GENOMIC DNA]</scope>
    <source>
        <strain evidence="2 3">SS101</strain>
    </source>
</reference>
<dbReference type="SUPFAM" id="SSF52200">
    <property type="entry name" value="Toll/Interleukin receptor TIR domain"/>
    <property type="match status" value="1"/>
</dbReference>
<evidence type="ECO:0000313" key="3">
    <source>
        <dbReference type="Proteomes" id="UP000003213"/>
    </source>
</evidence>
<dbReference type="GO" id="GO:0007165">
    <property type="term" value="P:signal transduction"/>
    <property type="evidence" value="ECO:0007669"/>
    <property type="project" value="InterPro"/>
</dbReference>
<protein>
    <recommendedName>
        <fullName evidence="1">TIR domain-containing protein</fullName>
    </recommendedName>
</protein>
<feature type="domain" description="TIR" evidence="1">
    <location>
        <begin position="47"/>
        <end position="137"/>
    </location>
</feature>
<comment type="caution">
    <text evidence="2">The sequence shown here is derived from an EMBL/GenBank/DDBJ whole genome shotgun (WGS) entry which is preliminary data.</text>
</comment>
<dbReference type="Proteomes" id="UP000003213">
    <property type="component" value="Chromosome"/>
</dbReference>
<evidence type="ECO:0000259" key="1">
    <source>
        <dbReference type="Pfam" id="PF13676"/>
    </source>
</evidence>
<dbReference type="InterPro" id="IPR035897">
    <property type="entry name" value="Toll_tir_struct_dom_sf"/>
</dbReference>
<sequence length="192" mass="21387">MISLSQERSMARNVTTAELRNISANSSQATRDHVFKSLAATASMSTFLSHSSKDKEVLPGAIQVLQNHGASVYIDEIDPEMPPYTSEETAALLKQRIAQTKRFVLLTTKNSKESRWVPWELGIADGAKGLSKIAIFPASDSAYDDSWVSWEYLGLYQRVVWGLLQGHPQELWMVLDTKANTAVPLKDWLAGY</sequence>
<organism evidence="2 3">
    <name type="scientific">Pseudomonas lactis</name>
    <dbReference type="NCBI Taxonomy" id="1615674"/>
    <lineage>
        <taxon>Bacteria</taxon>
        <taxon>Pseudomonadati</taxon>
        <taxon>Pseudomonadota</taxon>
        <taxon>Gammaproteobacteria</taxon>
        <taxon>Pseudomonadales</taxon>
        <taxon>Pseudomonadaceae</taxon>
        <taxon>Pseudomonas</taxon>
    </lineage>
</organism>
<name>I4K341_9PSED</name>